<dbReference type="PATRIC" id="fig|1423727.3.peg.875"/>
<dbReference type="Proteomes" id="UP000051672">
    <property type="component" value="Unassembled WGS sequence"/>
</dbReference>
<evidence type="ECO:0000256" key="2">
    <source>
        <dbReference type="PROSITE-ProRule" id="PRU00335"/>
    </source>
</evidence>
<comment type="caution">
    <text evidence="4">The sequence shown here is derived from an EMBL/GenBank/DDBJ whole genome shotgun (WGS) entry which is preliminary data.</text>
</comment>
<feature type="domain" description="HTH tetR-type" evidence="3">
    <location>
        <begin position="6"/>
        <end position="66"/>
    </location>
</feature>
<evidence type="ECO:0000259" key="3">
    <source>
        <dbReference type="PROSITE" id="PS50977"/>
    </source>
</evidence>
<accession>A0A0R2B1Q0</accession>
<dbReference type="RefSeq" id="WP_057894171.1">
    <property type="nucleotide sequence ID" value="NZ_AYZQ01000002.1"/>
</dbReference>
<dbReference type="GO" id="GO:0000976">
    <property type="term" value="F:transcription cis-regulatory region binding"/>
    <property type="evidence" value="ECO:0007669"/>
    <property type="project" value="TreeGrafter"/>
</dbReference>
<evidence type="ECO:0000313" key="5">
    <source>
        <dbReference type="Proteomes" id="UP000051672"/>
    </source>
</evidence>
<dbReference type="AlphaFoldDB" id="A0A0R2B1Q0"/>
<dbReference type="InterPro" id="IPR001647">
    <property type="entry name" value="HTH_TetR"/>
</dbReference>
<keyword evidence="5" id="KW-1185">Reference proteome</keyword>
<dbReference type="SUPFAM" id="SSF46689">
    <property type="entry name" value="Homeodomain-like"/>
    <property type="match status" value="1"/>
</dbReference>
<dbReference type="EMBL" id="AYZQ01000002">
    <property type="protein sequence ID" value="KRM71892.1"/>
    <property type="molecule type" value="Genomic_DNA"/>
</dbReference>
<dbReference type="GO" id="GO:0003700">
    <property type="term" value="F:DNA-binding transcription factor activity"/>
    <property type="evidence" value="ECO:0007669"/>
    <property type="project" value="TreeGrafter"/>
</dbReference>
<evidence type="ECO:0000256" key="1">
    <source>
        <dbReference type="ARBA" id="ARBA00023125"/>
    </source>
</evidence>
<organism evidence="4 5">
    <name type="scientific">Lacticaseibacillus brantae DSM 23927</name>
    <dbReference type="NCBI Taxonomy" id="1423727"/>
    <lineage>
        <taxon>Bacteria</taxon>
        <taxon>Bacillati</taxon>
        <taxon>Bacillota</taxon>
        <taxon>Bacilli</taxon>
        <taxon>Lactobacillales</taxon>
        <taxon>Lactobacillaceae</taxon>
        <taxon>Lacticaseibacillus</taxon>
    </lineage>
</organism>
<evidence type="ECO:0000313" key="4">
    <source>
        <dbReference type="EMBL" id="KRM71892.1"/>
    </source>
</evidence>
<reference evidence="4 5" key="1">
    <citation type="journal article" date="2015" name="Genome Announc.">
        <title>Expanding the biotechnology potential of lactobacilli through comparative genomics of 213 strains and associated genera.</title>
        <authorList>
            <person name="Sun Z."/>
            <person name="Harris H.M."/>
            <person name="McCann A."/>
            <person name="Guo C."/>
            <person name="Argimon S."/>
            <person name="Zhang W."/>
            <person name="Yang X."/>
            <person name="Jeffery I.B."/>
            <person name="Cooney J.C."/>
            <person name="Kagawa T.F."/>
            <person name="Liu W."/>
            <person name="Song Y."/>
            <person name="Salvetti E."/>
            <person name="Wrobel A."/>
            <person name="Rasinkangas P."/>
            <person name="Parkhill J."/>
            <person name="Rea M.C."/>
            <person name="O'Sullivan O."/>
            <person name="Ritari J."/>
            <person name="Douillard F.P."/>
            <person name="Paul Ross R."/>
            <person name="Yang R."/>
            <person name="Briner A.E."/>
            <person name="Felis G.E."/>
            <person name="de Vos W.M."/>
            <person name="Barrangou R."/>
            <person name="Klaenhammer T.R."/>
            <person name="Caufield P.W."/>
            <person name="Cui Y."/>
            <person name="Zhang H."/>
            <person name="O'Toole P.W."/>
        </authorList>
    </citation>
    <scope>NUCLEOTIDE SEQUENCE [LARGE SCALE GENOMIC DNA]</scope>
    <source>
        <strain evidence="4 5">DSM 23927</strain>
    </source>
</reference>
<gene>
    <name evidence="4" type="ORF">FC34_GL000868</name>
</gene>
<dbReference type="PANTHER" id="PTHR30055">
    <property type="entry name" value="HTH-TYPE TRANSCRIPTIONAL REGULATOR RUTR"/>
    <property type="match status" value="1"/>
</dbReference>
<dbReference type="InterPro" id="IPR050109">
    <property type="entry name" value="HTH-type_TetR-like_transc_reg"/>
</dbReference>
<dbReference type="STRING" id="1423727.FC34_GL000868"/>
<dbReference type="OrthoDB" id="9814200at2"/>
<dbReference type="PROSITE" id="PS50977">
    <property type="entry name" value="HTH_TETR_2"/>
    <property type="match status" value="1"/>
</dbReference>
<keyword evidence="1 2" id="KW-0238">DNA-binding</keyword>
<dbReference type="Pfam" id="PF00440">
    <property type="entry name" value="TetR_N"/>
    <property type="match status" value="1"/>
</dbReference>
<name>A0A0R2B1Q0_9LACO</name>
<dbReference type="PANTHER" id="PTHR30055:SF226">
    <property type="entry name" value="HTH-TYPE TRANSCRIPTIONAL REGULATOR PKSA"/>
    <property type="match status" value="1"/>
</dbReference>
<protein>
    <recommendedName>
        <fullName evidence="3">HTH tetR-type domain-containing protein</fullName>
    </recommendedName>
</protein>
<proteinExistence type="predicted"/>
<dbReference type="Gene3D" id="1.10.357.10">
    <property type="entry name" value="Tetracycline Repressor, domain 2"/>
    <property type="match status" value="1"/>
</dbReference>
<dbReference type="InterPro" id="IPR009057">
    <property type="entry name" value="Homeodomain-like_sf"/>
</dbReference>
<feature type="DNA-binding region" description="H-T-H motif" evidence="2">
    <location>
        <begin position="29"/>
        <end position="48"/>
    </location>
</feature>
<sequence length="202" mass="23046">MPTNSPDQRDKLMTIARTLFATKGYEATTTRKINTLAHTSDGLLYYYFPGGKKALLDAILLAARDSRTESLHSFQFEAAKDAASVHSEILRFFQFIWATLNEEENYQVFQITVREKNLLSAAQLDWIRRLNLLISEELRDFLTASQNHLAVSPEEIPVLSQTLIATFQAVIFTQLVVTEEREITPDHWQGLKDSVSLSLRQL</sequence>